<protein>
    <submittedName>
        <fullName evidence="2">SAM-dependent methyltransferase</fullName>
    </submittedName>
</protein>
<evidence type="ECO:0000313" key="3">
    <source>
        <dbReference type="Proteomes" id="UP000246050"/>
    </source>
</evidence>
<name>A0A317DR20_9ACTN</name>
<keyword evidence="2" id="KW-0489">Methyltransferase</keyword>
<dbReference type="EMBL" id="QGKS01000114">
    <property type="protein sequence ID" value="PWR16530.1"/>
    <property type="molecule type" value="Genomic_DNA"/>
</dbReference>
<keyword evidence="2" id="KW-0808">Transferase</keyword>
<gene>
    <name evidence="2" type="ORF">DKT69_05090</name>
</gene>
<proteinExistence type="predicted"/>
<dbReference type="GO" id="GO:0032259">
    <property type="term" value="P:methylation"/>
    <property type="evidence" value="ECO:0007669"/>
    <property type="project" value="UniProtKB-KW"/>
</dbReference>
<keyword evidence="1" id="KW-0472">Membrane</keyword>
<reference evidence="2 3" key="1">
    <citation type="submission" date="2018-05" db="EMBL/GenBank/DDBJ databases">
        <title>Micromonosporas from Atacama Desert.</title>
        <authorList>
            <person name="Carro L."/>
            <person name="Golinska P."/>
            <person name="Klenk H.-P."/>
            <person name="Goodfellow M."/>
        </authorList>
    </citation>
    <scope>NUCLEOTIDE SEQUENCE [LARGE SCALE GENOMIC DNA]</scope>
    <source>
        <strain evidence="2 3">4G51</strain>
    </source>
</reference>
<organism evidence="2 3">
    <name type="scientific">Micromonospora sicca</name>
    <dbReference type="NCBI Taxonomy" id="2202420"/>
    <lineage>
        <taxon>Bacteria</taxon>
        <taxon>Bacillati</taxon>
        <taxon>Actinomycetota</taxon>
        <taxon>Actinomycetes</taxon>
        <taxon>Micromonosporales</taxon>
        <taxon>Micromonosporaceae</taxon>
        <taxon>Micromonospora</taxon>
    </lineage>
</organism>
<dbReference type="AlphaFoldDB" id="A0A317DR20"/>
<keyword evidence="1" id="KW-0812">Transmembrane</keyword>
<feature type="transmembrane region" description="Helical" evidence="1">
    <location>
        <begin position="12"/>
        <end position="30"/>
    </location>
</feature>
<evidence type="ECO:0000313" key="2">
    <source>
        <dbReference type="EMBL" id="PWR16530.1"/>
    </source>
</evidence>
<feature type="non-terminal residue" evidence="2">
    <location>
        <position position="1"/>
    </location>
</feature>
<dbReference type="GO" id="GO:0008168">
    <property type="term" value="F:methyltransferase activity"/>
    <property type="evidence" value="ECO:0007669"/>
    <property type="project" value="UniProtKB-KW"/>
</dbReference>
<dbReference type="Proteomes" id="UP000246050">
    <property type="component" value="Unassembled WGS sequence"/>
</dbReference>
<accession>A0A317DR20</accession>
<evidence type="ECO:0000256" key="1">
    <source>
        <dbReference type="SAM" id="Phobius"/>
    </source>
</evidence>
<comment type="caution">
    <text evidence="2">The sequence shown here is derived from an EMBL/GenBank/DDBJ whole genome shotgun (WGS) entry which is preliminary data.</text>
</comment>
<keyword evidence="1" id="KW-1133">Transmembrane helix</keyword>
<sequence>ASRWARVGVELAQPLASAAGFGVAAVLPLDRRWFVELVRR</sequence>